<dbReference type="AlphaFoldDB" id="D3B905"/>
<dbReference type="InParanoid" id="D3B905"/>
<dbReference type="Proteomes" id="UP000001396">
    <property type="component" value="Unassembled WGS sequence"/>
</dbReference>
<name>D3B905_HETP5</name>
<organism evidence="1 2">
    <name type="scientific">Heterostelium pallidum (strain ATCC 26659 / Pp 5 / PN500)</name>
    <name type="common">Cellular slime mold</name>
    <name type="synonym">Polysphondylium pallidum</name>
    <dbReference type="NCBI Taxonomy" id="670386"/>
    <lineage>
        <taxon>Eukaryota</taxon>
        <taxon>Amoebozoa</taxon>
        <taxon>Evosea</taxon>
        <taxon>Eumycetozoa</taxon>
        <taxon>Dictyostelia</taxon>
        <taxon>Acytosteliales</taxon>
        <taxon>Acytosteliaceae</taxon>
        <taxon>Heterostelium</taxon>
    </lineage>
</organism>
<dbReference type="GeneID" id="31360435"/>
<evidence type="ECO:0000313" key="1">
    <source>
        <dbReference type="EMBL" id="EFA82044.1"/>
    </source>
</evidence>
<gene>
    <name evidence="1" type="ORF">PPL_04949</name>
</gene>
<proteinExistence type="predicted"/>
<protein>
    <submittedName>
        <fullName evidence="1">Uncharacterized protein</fullName>
    </submittedName>
</protein>
<sequence>MGTFETTGSEKFSTHNDKEDLESVKRVVRVTYEVDR</sequence>
<keyword evidence="2" id="KW-1185">Reference proteome</keyword>
<accession>D3B905</accession>
<dbReference type="EMBL" id="ADBJ01000021">
    <property type="protein sequence ID" value="EFA82044.1"/>
    <property type="molecule type" value="Genomic_DNA"/>
</dbReference>
<dbReference type="RefSeq" id="XP_020434161.1">
    <property type="nucleotide sequence ID" value="XM_020575845.1"/>
</dbReference>
<comment type="caution">
    <text evidence="1">The sequence shown here is derived from an EMBL/GenBank/DDBJ whole genome shotgun (WGS) entry which is preliminary data.</text>
</comment>
<reference evidence="1 2" key="1">
    <citation type="journal article" date="2011" name="Genome Res.">
        <title>Phylogeny-wide analysis of social amoeba genomes highlights ancient origins for complex intercellular communication.</title>
        <authorList>
            <person name="Heidel A.J."/>
            <person name="Lawal H.M."/>
            <person name="Felder M."/>
            <person name="Schilde C."/>
            <person name="Helps N.R."/>
            <person name="Tunggal B."/>
            <person name="Rivero F."/>
            <person name="John U."/>
            <person name="Schleicher M."/>
            <person name="Eichinger L."/>
            <person name="Platzer M."/>
            <person name="Noegel A.A."/>
            <person name="Schaap P."/>
            <person name="Gloeckner G."/>
        </authorList>
    </citation>
    <scope>NUCLEOTIDE SEQUENCE [LARGE SCALE GENOMIC DNA]</scope>
    <source>
        <strain evidence="2">ATCC 26659 / Pp 5 / PN500</strain>
    </source>
</reference>
<evidence type="ECO:0000313" key="2">
    <source>
        <dbReference type="Proteomes" id="UP000001396"/>
    </source>
</evidence>